<name>R7Z105_CONA1</name>
<gene>
    <name evidence="8" type="ORF">W97_07382</name>
</gene>
<dbReference type="OrthoDB" id="10264544at2759"/>
<proteinExistence type="predicted"/>
<dbReference type="InterPro" id="IPR013881">
    <property type="entry name" value="Pre-mRNA_splic_Prp3_dom"/>
</dbReference>
<dbReference type="STRING" id="1168221.R7Z105"/>
<dbReference type="AlphaFoldDB" id="R7Z105"/>
<organism evidence="8 9">
    <name type="scientific">Coniosporium apollinis (strain CBS 100218)</name>
    <name type="common">Rock-inhabiting black yeast</name>
    <dbReference type="NCBI Taxonomy" id="1168221"/>
    <lineage>
        <taxon>Eukaryota</taxon>
        <taxon>Fungi</taxon>
        <taxon>Dikarya</taxon>
        <taxon>Ascomycota</taxon>
        <taxon>Pezizomycotina</taxon>
        <taxon>Dothideomycetes</taxon>
        <taxon>Dothideomycetes incertae sedis</taxon>
        <taxon>Coniosporium</taxon>
    </lineage>
</organism>
<dbReference type="Proteomes" id="UP000016924">
    <property type="component" value="Unassembled WGS sequence"/>
</dbReference>
<evidence type="ECO:0000256" key="5">
    <source>
        <dbReference type="SAM" id="MobiDB-lite"/>
    </source>
</evidence>
<dbReference type="HOGENOM" id="CLU_015750_2_2_1"/>
<dbReference type="Pfam" id="PF06544">
    <property type="entry name" value="Prp3_C"/>
    <property type="match status" value="1"/>
</dbReference>
<dbReference type="CDD" id="cd24162">
    <property type="entry name" value="Prp3_C"/>
    <property type="match status" value="1"/>
</dbReference>
<evidence type="ECO:0000256" key="1">
    <source>
        <dbReference type="ARBA" id="ARBA00004123"/>
    </source>
</evidence>
<keyword evidence="2" id="KW-0507">mRNA processing</keyword>
<evidence type="ECO:0000259" key="6">
    <source>
        <dbReference type="Pfam" id="PF06544"/>
    </source>
</evidence>
<feature type="compositionally biased region" description="Basic and acidic residues" evidence="5">
    <location>
        <begin position="11"/>
        <end position="22"/>
    </location>
</feature>
<dbReference type="EMBL" id="JH767591">
    <property type="protein sequence ID" value="EON67885.1"/>
    <property type="molecule type" value="Genomic_DNA"/>
</dbReference>
<dbReference type="OMA" id="QAMQPKF"/>
<sequence>MSTSTSTKRPHPGDGDLPDGNKRPRSNNASPAPPSKPDIAKQIAEARARAAALVAARSAPAQPAAQPAAQSPADAARAKIEAMKARVAAATAKAQAPTQQRTASPMPAYQPPEFDEGLTRARGGLGIGLHPALMGDVGQAGAKGKQAIQPKFATTMANRRAESPVQRPGKEKKQLDLSAPSLEELRKDPNYDANLAAQSGLRNRRSRQLVFNQKGKYIAQASALRRQAALEAMKRRIAEQAKKVGLDEDNEKAFLVPAPPDIEWWDENLVDGKDYSVVEDPGKIKVDTADSIITRYIQHPVLLEPPQEKNMPPPKPMFLTKTEQAKKRRQERNANHKDEQMKIRLGLVPPPPPKVKKSNLMRVLGEQAVKDPTAVEARVNREIAERAAKHEEENEARHLTHEQKLEKLARNQEADAAKGIQVCVFKIDNLSFKKHRSKIDMNAKQLALTGITILHPRMNLVIIEGGPHAVKFYKKLMLNRIDWTENAMPSSVREGNKEAEAEFLQATDEKGELKDLSHNKCQLVWEGEERARAFRRWGSRVCETDTDAKDALSRSKMENMWTLAKSMK</sequence>
<feature type="region of interest" description="Disordered" evidence="5">
    <location>
        <begin position="158"/>
        <end position="177"/>
    </location>
</feature>
<evidence type="ECO:0000313" key="8">
    <source>
        <dbReference type="EMBL" id="EON67885.1"/>
    </source>
</evidence>
<dbReference type="InterPro" id="IPR027104">
    <property type="entry name" value="Prp3"/>
</dbReference>
<dbReference type="Pfam" id="PF08572">
    <property type="entry name" value="PRP3"/>
    <property type="match status" value="1"/>
</dbReference>
<reference evidence="9" key="1">
    <citation type="submission" date="2012-06" db="EMBL/GenBank/DDBJ databases">
        <title>The genome sequence of Coniosporium apollinis CBS 100218.</title>
        <authorList>
            <consortium name="The Broad Institute Genome Sequencing Platform"/>
            <person name="Cuomo C."/>
            <person name="Gorbushina A."/>
            <person name="Noack S."/>
            <person name="Walker B."/>
            <person name="Young S.K."/>
            <person name="Zeng Q."/>
            <person name="Gargeya S."/>
            <person name="Fitzgerald M."/>
            <person name="Haas B."/>
            <person name="Abouelleil A."/>
            <person name="Alvarado L."/>
            <person name="Arachchi H.M."/>
            <person name="Berlin A.M."/>
            <person name="Chapman S.B."/>
            <person name="Goldberg J."/>
            <person name="Griggs A."/>
            <person name="Gujja S."/>
            <person name="Hansen M."/>
            <person name="Howarth C."/>
            <person name="Imamovic A."/>
            <person name="Larimer J."/>
            <person name="McCowan C."/>
            <person name="Montmayeur A."/>
            <person name="Murphy C."/>
            <person name="Neiman D."/>
            <person name="Pearson M."/>
            <person name="Priest M."/>
            <person name="Roberts A."/>
            <person name="Saif S."/>
            <person name="Shea T."/>
            <person name="Sisk P."/>
            <person name="Sykes S."/>
            <person name="Wortman J."/>
            <person name="Nusbaum C."/>
            <person name="Birren B."/>
        </authorList>
    </citation>
    <scope>NUCLEOTIDE SEQUENCE [LARGE SCALE GENOMIC DNA]</scope>
    <source>
        <strain evidence="9">CBS 100218</strain>
    </source>
</reference>
<dbReference type="RefSeq" id="XP_007783202.1">
    <property type="nucleotide sequence ID" value="XM_007785012.1"/>
</dbReference>
<evidence type="ECO:0000256" key="3">
    <source>
        <dbReference type="ARBA" id="ARBA00023187"/>
    </source>
</evidence>
<protein>
    <submittedName>
        <fullName evidence="8">Uncharacterized protein</fullName>
    </submittedName>
</protein>
<dbReference type="PANTHER" id="PTHR14212:SF0">
    <property type="entry name" value="U4_U6 SMALL NUCLEAR RIBONUCLEOPROTEIN PRP3"/>
    <property type="match status" value="1"/>
</dbReference>
<evidence type="ECO:0000313" key="9">
    <source>
        <dbReference type="Proteomes" id="UP000016924"/>
    </source>
</evidence>
<dbReference type="InterPro" id="IPR010541">
    <property type="entry name" value="Prp3_C"/>
</dbReference>
<feature type="compositionally biased region" description="Low complexity" evidence="5">
    <location>
        <begin position="40"/>
        <end position="75"/>
    </location>
</feature>
<feature type="domain" description="Pre-mRNA-splicing factor 3" evidence="7">
    <location>
        <begin position="191"/>
        <end position="400"/>
    </location>
</feature>
<keyword evidence="3" id="KW-0508">mRNA splicing</keyword>
<keyword evidence="9" id="KW-1185">Reference proteome</keyword>
<feature type="region of interest" description="Disordered" evidence="5">
    <location>
        <begin position="1"/>
        <end position="77"/>
    </location>
</feature>
<evidence type="ECO:0000256" key="2">
    <source>
        <dbReference type="ARBA" id="ARBA00022664"/>
    </source>
</evidence>
<dbReference type="GO" id="GO:0045292">
    <property type="term" value="P:mRNA cis splicing, via spliceosome"/>
    <property type="evidence" value="ECO:0007669"/>
    <property type="project" value="EnsemblFungi"/>
</dbReference>
<keyword evidence="4" id="KW-0539">Nucleus</keyword>
<dbReference type="GeneID" id="19904693"/>
<feature type="domain" description="Small nuclear ribonucleoprotein Prp3 C-terminal" evidence="6">
    <location>
        <begin position="423"/>
        <end position="564"/>
    </location>
</feature>
<dbReference type="GO" id="GO:0046540">
    <property type="term" value="C:U4/U6 x U5 tri-snRNP complex"/>
    <property type="evidence" value="ECO:0007669"/>
    <property type="project" value="EnsemblFungi"/>
</dbReference>
<evidence type="ECO:0000259" key="7">
    <source>
        <dbReference type="Pfam" id="PF08572"/>
    </source>
</evidence>
<accession>R7Z105</accession>
<dbReference type="eggNOG" id="KOG2769">
    <property type="taxonomic scope" value="Eukaryota"/>
</dbReference>
<comment type="subcellular location">
    <subcellularLocation>
        <location evidence="1">Nucleus</location>
    </subcellularLocation>
</comment>
<dbReference type="PANTHER" id="PTHR14212">
    <property type="entry name" value="U4/U6-ASSOCIATED RNA SPLICING FACTOR-RELATED"/>
    <property type="match status" value="1"/>
</dbReference>
<evidence type="ECO:0000256" key="4">
    <source>
        <dbReference type="ARBA" id="ARBA00023242"/>
    </source>
</evidence>